<dbReference type="EC" id="1.2.1.8" evidence="8"/>
<proteinExistence type="inferred from homology"/>
<dbReference type="OrthoDB" id="9762913at2"/>
<sequence>MTKTVKMPAKVQKFIKDDIGLFINNVYVNSENKNTFDVYNPADDTLITRVSEANSKDIDYAVECAEKAFKGEWSQLTAQERSDLIIKFTDLLEENKEELAYLEALDNGKSYEIALTDDIPGAINQFRYYAGWATKVLGQTTPISPKYFNYSVHEPIGVVGQIIPWNFPLNMASWKMGAALATGCTILIKPAEQTPLSLLYAAQLIKEAGIPEGVVNVVPGRGLVTGEAISTHPKIRKIAFTGSTETGKGIMKKAADTIKNITLELGGKSANIIFEDADLSEAATTAVDGVMYNHGQNCSAGTRIFVQSSIYKEFIEKFIEQTKQIKIGSGTEKDTDMGPLISRKQQQRVEEYIDIGVKEGGTIAYQQPLEDSKGYFVPPTVFTDLTDDMRIVQEEIFGPVACILPFETEQEVVERANDSEYGLAAAVWTKDIQRAINVTNQLEAGTVWINDYNLEDPAAAFGGYKQSGIGREMGTYALNNYTEVKFVWVKL</sequence>
<dbReference type="FunFam" id="3.40.309.10:FF:000012">
    <property type="entry name" value="Betaine aldehyde dehydrogenase"/>
    <property type="match status" value="1"/>
</dbReference>
<protein>
    <submittedName>
        <fullName evidence="7 8">Aldehyde dehydrogenase</fullName>
        <ecNumber evidence="8">1.2.1.8</ecNumber>
    </submittedName>
</protein>
<dbReference type="RefSeq" id="WP_103388648.1">
    <property type="nucleotide sequence ID" value="NZ_BKAV01000002.1"/>
</dbReference>
<dbReference type="GO" id="GO:0008802">
    <property type="term" value="F:betaine-aldehyde dehydrogenase (NAD+) activity"/>
    <property type="evidence" value="ECO:0007669"/>
    <property type="project" value="UniProtKB-EC"/>
</dbReference>
<name>A0A380CVL5_9STAP</name>
<dbReference type="PANTHER" id="PTHR11699">
    <property type="entry name" value="ALDEHYDE DEHYDROGENASE-RELATED"/>
    <property type="match status" value="1"/>
</dbReference>
<dbReference type="Proteomes" id="UP000254956">
    <property type="component" value="Unassembled WGS sequence"/>
</dbReference>
<keyword evidence="10" id="KW-1185">Reference proteome</keyword>
<dbReference type="FunFam" id="3.40.605.10:FF:000001">
    <property type="entry name" value="Aldehyde dehydrogenase 1"/>
    <property type="match status" value="1"/>
</dbReference>
<dbReference type="Proteomes" id="UP000321598">
    <property type="component" value="Unassembled WGS sequence"/>
</dbReference>
<dbReference type="InterPro" id="IPR016161">
    <property type="entry name" value="Ald_DH/histidinol_DH"/>
</dbReference>
<dbReference type="InterPro" id="IPR029510">
    <property type="entry name" value="Ald_DH_CS_GLU"/>
</dbReference>
<dbReference type="InterPro" id="IPR016162">
    <property type="entry name" value="Ald_DH_N"/>
</dbReference>
<dbReference type="AlphaFoldDB" id="A0A380CVL5"/>
<reference evidence="7 10" key="2">
    <citation type="submission" date="2019-07" db="EMBL/GenBank/DDBJ databases">
        <title>Whole genome shotgun sequence of Staphylococcus arlettae NBRC 109765.</title>
        <authorList>
            <person name="Hosoyama A."/>
            <person name="Uohara A."/>
            <person name="Ohji S."/>
            <person name="Ichikawa N."/>
        </authorList>
    </citation>
    <scope>NUCLEOTIDE SEQUENCE [LARGE SCALE GENOMIC DNA]</scope>
    <source>
        <strain evidence="7 10">NBRC 109765</strain>
    </source>
</reference>
<dbReference type="Gene3D" id="3.40.605.10">
    <property type="entry name" value="Aldehyde Dehydrogenase, Chain A, domain 1"/>
    <property type="match status" value="1"/>
</dbReference>
<dbReference type="PROSITE" id="PS00687">
    <property type="entry name" value="ALDEHYDE_DEHYDR_GLU"/>
    <property type="match status" value="1"/>
</dbReference>
<comment type="similarity">
    <text evidence="1 5">Belongs to the aldehyde dehydrogenase family.</text>
</comment>
<evidence type="ECO:0000259" key="6">
    <source>
        <dbReference type="Pfam" id="PF00171"/>
    </source>
</evidence>
<dbReference type="InterPro" id="IPR015590">
    <property type="entry name" value="Aldehyde_DH_dom"/>
</dbReference>
<dbReference type="Pfam" id="PF00171">
    <property type="entry name" value="Aldedh"/>
    <property type="match status" value="1"/>
</dbReference>
<evidence type="ECO:0000313" key="8">
    <source>
        <dbReference type="EMBL" id="SUJ30163.1"/>
    </source>
</evidence>
<accession>A0A380CVL5</accession>
<evidence type="ECO:0000313" key="9">
    <source>
        <dbReference type="Proteomes" id="UP000254956"/>
    </source>
</evidence>
<feature type="domain" description="Aldehyde dehydrogenase" evidence="6">
    <location>
        <begin position="27"/>
        <end position="487"/>
    </location>
</feature>
<dbReference type="SUPFAM" id="SSF53720">
    <property type="entry name" value="ALDH-like"/>
    <property type="match status" value="1"/>
</dbReference>
<dbReference type="EMBL" id="BKAV01000002">
    <property type="protein sequence ID" value="GEP99368.1"/>
    <property type="molecule type" value="Genomic_DNA"/>
</dbReference>
<reference evidence="8 9" key="1">
    <citation type="submission" date="2018-06" db="EMBL/GenBank/DDBJ databases">
        <authorList>
            <consortium name="Pathogen Informatics"/>
            <person name="Doyle S."/>
        </authorList>
    </citation>
    <scope>NUCLEOTIDE SEQUENCE [LARGE SCALE GENOMIC DNA]</scope>
    <source>
        <strain evidence="8 9">NCTC12413</strain>
    </source>
</reference>
<evidence type="ECO:0000256" key="5">
    <source>
        <dbReference type="RuleBase" id="RU003345"/>
    </source>
</evidence>
<evidence type="ECO:0000256" key="1">
    <source>
        <dbReference type="ARBA" id="ARBA00009986"/>
    </source>
</evidence>
<evidence type="ECO:0000256" key="3">
    <source>
        <dbReference type="ARBA" id="ARBA00023027"/>
    </source>
</evidence>
<organism evidence="8 9">
    <name type="scientific">Staphylococcus arlettae</name>
    <dbReference type="NCBI Taxonomy" id="29378"/>
    <lineage>
        <taxon>Bacteria</taxon>
        <taxon>Bacillati</taxon>
        <taxon>Bacillota</taxon>
        <taxon>Bacilli</taxon>
        <taxon>Bacillales</taxon>
        <taxon>Staphylococcaceae</taxon>
        <taxon>Staphylococcus</taxon>
    </lineage>
</organism>
<dbReference type="FunFam" id="3.40.605.10:FF:000026">
    <property type="entry name" value="Aldehyde dehydrogenase, putative"/>
    <property type="match status" value="1"/>
</dbReference>
<gene>
    <name evidence="8" type="primary">gbsA_2</name>
    <name evidence="7" type="synonym">aldA_1</name>
    <name evidence="8" type="ORF">NCTC12413_02657</name>
    <name evidence="7" type="ORF">SAR03_04060</name>
</gene>
<evidence type="ECO:0000313" key="10">
    <source>
        <dbReference type="Proteomes" id="UP000321598"/>
    </source>
</evidence>
<evidence type="ECO:0000256" key="4">
    <source>
        <dbReference type="PROSITE-ProRule" id="PRU10007"/>
    </source>
</evidence>
<dbReference type="InterPro" id="IPR016163">
    <property type="entry name" value="Ald_DH_C"/>
</dbReference>
<feature type="active site" evidence="4">
    <location>
        <position position="264"/>
    </location>
</feature>
<keyword evidence="3" id="KW-0520">NAD</keyword>
<evidence type="ECO:0000256" key="2">
    <source>
        <dbReference type="ARBA" id="ARBA00023002"/>
    </source>
</evidence>
<dbReference type="EMBL" id="UGZE01000001">
    <property type="protein sequence ID" value="SUJ30163.1"/>
    <property type="molecule type" value="Genomic_DNA"/>
</dbReference>
<evidence type="ECO:0000313" key="7">
    <source>
        <dbReference type="EMBL" id="GEP99368.1"/>
    </source>
</evidence>
<dbReference type="Gene3D" id="3.40.309.10">
    <property type="entry name" value="Aldehyde Dehydrogenase, Chain A, domain 2"/>
    <property type="match status" value="1"/>
</dbReference>
<keyword evidence="2 5" id="KW-0560">Oxidoreductase</keyword>